<keyword evidence="2" id="KW-1133">Transmembrane helix</keyword>
<feature type="compositionally biased region" description="Polar residues" evidence="1">
    <location>
        <begin position="27"/>
        <end position="39"/>
    </location>
</feature>
<comment type="caution">
    <text evidence="3">The sequence shown here is derived from an EMBL/GenBank/DDBJ whole genome shotgun (WGS) entry which is preliminary data.</text>
</comment>
<feature type="transmembrane region" description="Helical" evidence="2">
    <location>
        <begin position="403"/>
        <end position="430"/>
    </location>
</feature>
<keyword evidence="4" id="KW-1185">Reference proteome</keyword>
<protein>
    <submittedName>
        <fullName evidence="3">Uncharacterized protein</fullName>
    </submittedName>
</protein>
<feature type="transmembrane region" description="Helical" evidence="2">
    <location>
        <begin position="364"/>
        <end position="383"/>
    </location>
</feature>
<dbReference type="EMBL" id="JANBVN010000060">
    <property type="protein sequence ID" value="KAJ9151671.1"/>
    <property type="molecule type" value="Genomic_DNA"/>
</dbReference>
<reference evidence="3" key="1">
    <citation type="submission" date="2022-07" db="EMBL/GenBank/DDBJ databases">
        <title>Fungi with potential for degradation of polypropylene.</title>
        <authorList>
            <person name="Gostincar C."/>
        </authorList>
    </citation>
    <scope>NUCLEOTIDE SEQUENCE</scope>
    <source>
        <strain evidence="3">EXF-13287</strain>
    </source>
</reference>
<dbReference type="AlphaFoldDB" id="A0AA38RNS0"/>
<feature type="region of interest" description="Disordered" evidence="1">
    <location>
        <begin position="204"/>
        <end position="228"/>
    </location>
</feature>
<sequence>MASSIPLHEYATPDQRAAEIPAPEDSGASSTAVAETGLNTPAPGGQLPAASDTTRDSVPIRDAAQVPGESVPATDKTPPKPFWKKNSFWNKVLTPTNTLLTVINFAPTFMTRTVDDRRLALDYSKARGEQWSRDIVFRQQCEKDRDASIELSPECLDVLSRPAPAPPDFSLRPELAGGMMITVSATPATESGTHAALPRRVEIDDQDGGTHDDPNAVDHVNSPSRTVPARYQPDLTREEKQHIFWFKKYAEFNQSCAAEKEANHELSAACIEVMDVWQRLVNLDPDLSMSEATMRAISDRYRRKVMARLPAAFRRATEERLEACAALILIGLASYLVVVAYNARSRGMATAVTEFFEWRFVDPFDARSWATWGTGLGIVYHSYGSAVMLPDESWPVEQEASIFGLAMLVRILLVIHFVPWVISWASVYLVRGVFSRRWKIEAPWQLDDVYLGFRESLWTGLQCGIFWASLFGSVLYMTGYWGSGDVENILQEEFNFYGIDLKW</sequence>
<feature type="transmembrane region" description="Helical" evidence="2">
    <location>
        <begin position="325"/>
        <end position="343"/>
    </location>
</feature>
<evidence type="ECO:0000256" key="1">
    <source>
        <dbReference type="SAM" id="MobiDB-lite"/>
    </source>
</evidence>
<evidence type="ECO:0000313" key="4">
    <source>
        <dbReference type="Proteomes" id="UP001174691"/>
    </source>
</evidence>
<gene>
    <name evidence="3" type="ORF">NKR19_g4722</name>
</gene>
<evidence type="ECO:0000256" key="2">
    <source>
        <dbReference type="SAM" id="Phobius"/>
    </source>
</evidence>
<keyword evidence="2" id="KW-0472">Membrane</keyword>
<keyword evidence="2" id="KW-0812">Transmembrane</keyword>
<name>A0AA38RNS0_9PEZI</name>
<feature type="region of interest" description="Disordered" evidence="1">
    <location>
        <begin position="1"/>
        <end position="56"/>
    </location>
</feature>
<evidence type="ECO:0000313" key="3">
    <source>
        <dbReference type="EMBL" id="KAJ9151671.1"/>
    </source>
</evidence>
<feature type="compositionally biased region" description="Basic and acidic residues" evidence="1">
    <location>
        <begin position="204"/>
        <end position="216"/>
    </location>
</feature>
<organism evidence="3 4">
    <name type="scientific">Coniochaeta hoffmannii</name>
    <dbReference type="NCBI Taxonomy" id="91930"/>
    <lineage>
        <taxon>Eukaryota</taxon>
        <taxon>Fungi</taxon>
        <taxon>Dikarya</taxon>
        <taxon>Ascomycota</taxon>
        <taxon>Pezizomycotina</taxon>
        <taxon>Sordariomycetes</taxon>
        <taxon>Sordariomycetidae</taxon>
        <taxon>Coniochaetales</taxon>
        <taxon>Coniochaetaceae</taxon>
        <taxon>Coniochaeta</taxon>
    </lineage>
</organism>
<proteinExistence type="predicted"/>
<accession>A0AA38RNS0</accession>
<dbReference type="Proteomes" id="UP001174691">
    <property type="component" value="Unassembled WGS sequence"/>
</dbReference>